<name>A0A1V9G6P2_9BACT</name>
<comment type="caution">
    <text evidence="2">The sequence shown here is derived from an EMBL/GenBank/DDBJ whole genome shotgun (WGS) entry which is preliminary data.</text>
</comment>
<dbReference type="Proteomes" id="UP000192276">
    <property type="component" value="Unassembled WGS sequence"/>
</dbReference>
<dbReference type="Gene3D" id="3.40.50.300">
    <property type="entry name" value="P-loop containing nucleotide triphosphate hydrolases"/>
    <property type="match status" value="2"/>
</dbReference>
<evidence type="ECO:0000313" key="2">
    <source>
        <dbReference type="EMBL" id="OQP66240.1"/>
    </source>
</evidence>
<accession>A0A1V9G6P2</accession>
<dbReference type="EMBL" id="LWBP01000055">
    <property type="protein sequence ID" value="OQP66240.1"/>
    <property type="molecule type" value="Genomic_DNA"/>
</dbReference>
<dbReference type="InterPro" id="IPR051162">
    <property type="entry name" value="T4SS_component"/>
</dbReference>
<evidence type="ECO:0000313" key="3">
    <source>
        <dbReference type="Proteomes" id="UP000192276"/>
    </source>
</evidence>
<gene>
    <name evidence="2" type="ORF">A4R26_33520</name>
</gene>
<sequence>MERQVNSDNFRTPVGVIDFRGINQPFYIKDKDRLGHIYVIGKTGVGKSTLLECMAISDIEKGKGMCLIDPHGDIAEHILHYVPEHRINQVICFNPAKYPIAFNPLAGILPEQYHLAASGLISTFKKIWESWGPRLEHILRYSLLTLLEYGEGTLLDIQPLLTNQLYRNNILARITSDHVIAFWHNEFDKYSPAFRSEAIAPILNKLGVFQASAPLRDTVGHKTSSFEMKQVLNEGQILICNLSKGKLGEDTSSLVGSMLVNSIQLAALARASQDTETRKPFYLYVDECHCFLSEAYIGVLAECRKYGLGLFLAHQYIEQLDEKIRSAVFGNVGTLICFRIGATDSEYLEKEFYPIFNKYDLVNLDRYCIRLKMQIDGATSKPFSAQTMIVEAYLKSHKEETLAWTRRNFVKSHKQCKKSLQQFIKDPPNGEPPGLFV</sequence>
<reference evidence="3" key="1">
    <citation type="submission" date="2016-04" db="EMBL/GenBank/DDBJ databases">
        <authorList>
            <person name="Chen L."/>
            <person name="Zhuang W."/>
            <person name="Wang G."/>
        </authorList>
    </citation>
    <scope>NUCLEOTIDE SEQUENCE [LARGE SCALE GENOMIC DNA]</scope>
    <source>
        <strain evidence="3">208</strain>
    </source>
</reference>
<dbReference type="STRING" id="550983.A4R26_33520"/>
<dbReference type="Pfam" id="PF01935">
    <property type="entry name" value="DUF87"/>
    <property type="match status" value="1"/>
</dbReference>
<dbReference type="PANTHER" id="PTHR30121:SF11">
    <property type="entry name" value="AAA+ ATPASE DOMAIN-CONTAINING PROTEIN"/>
    <property type="match status" value="1"/>
</dbReference>
<dbReference type="PANTHER" id="PTHR30121">
    <property type="entry name" value="UNCHARACTERIZED PROTEIN YJGR-RELATED"/>
    <property type="match status" value="1"/>
</dbReference>
<protein>
    <recommendedName>
        <fullName evidence="1">Helicase HerA central domain-containing protein</fullName>
    </recommendedName>
</protein>
<dbReference type="InterPro" id="IPR027417">
    <property type="entry name" value="P-loop_NTPase"/>
</dbReference>
<dbReference type="SUPFAM" id="SSF52540">
    <property type="entry name" value="P-loop containing nucleoside triphosphate hydrolases"/>
    <property type="match status" value="1"/>
</dbReference>
<dbReference type="RefSeq" id="WP_081162566.1">
    <property type="nucleotide sequence ID" value="NZ_LWBP01000055.1"/>
</dbReference>
<dbReference type="CDD" id="cd01127">
    <property type="entry name" value="TrwB_TraG_TraD_VirD4"/>
    <property type="match status" value="1"/>
</dbReference>
<proteinExistence type="predicted"/>
<dbReference type="OrthoDB" id="9806951at2"/>
<dbReference type="AlphaFoldDB" id="A0A1V9G6P2"/>
<evidence type="ECO:0000259" key="1">
    <source>
        <dbReference type="Pfam" id="PF01935"/>
    </source>
</evidence>
<dbReference type="InterPro" id="IPR002789">
    <property type="entry name" value="HerA_central"/>
</dbReference>
<keyword evidence="3" id="KW-1185">Reference proteome</keyword>
<organism evidence="2 3">
    <name type="scientific">Niastella populi</name>
    <dbReference type="NCBI Taxonomy" id="550983"/>
    <lineage>
        <taxon>Bacteria</taxon>
        <taxon>Pseudomonadati</taxon>
        <taxon>Bacteroidota</taxon>
        <taxon>Chitinophagia</taxon>
        <taxon>Chitinophagales</taxon>
        <taxon>Chitinophagaceae</taxon>
        <taxon>Niastella</taxon>
    </lineage>
</organism>
<feature type="domain" description="Helicase HerA central" evidence="1">
    <location>
        <begin position="35"/>
        <end position="261"/>
    </location>
</feature>